<keyword evidence="3" id="KW-0472">Membrane</keyword>
<dbReference type="PANTHER" id="PTHR47197">
    <property type="entry name" value="PROTEIN NIRF"/>
    <property type="match status" value="1"/>
</dbReference>
<gene>
    <name evidence="6" type="ORF">GCM10022287_07900</name>
</gene>
<proteinExistence type="predicted"/>
<dbReference type="EMBL" id="BAABBW010000001">
    <property type="protein sequence ID" value="GAA4170260.1"/>
    <property type="molecule type" value="Genomic_DNA"/>
</dbReference>
<dbReference type="InterPro" id="IPR019405">
    <property type="entry name" value="Lactonase_7-beta_prop"/>
</dbReference>
<protein>
    <recommendedName>
        <fullName evidence="5">Fibronectin type-III domain-containing protein</fullName>
    </recommendedName>
</protein>
<dbReference type="SUPFAM" id="SSF49313">
    <property type="entry name" value="Cadherin-like"/>
    <property type="match status" value="6"/>
</dbReference>
<feature type="domain" description="Fibronectin type-III" evidence="5">
    <location>
        <begin position="885"/>
        <end position="976"/>
    </location>
</feature>
<feature type="signal peptide" evidence="4">
    <location>
        <begin position="1"/>
        <end position="40"/>
    </location>
</feature>
<dbReference type="InterPro" id="IPR015943">
    <property type="entry name" value="WD40/YVTN_repeat-like_dom_sf"/>
</dbReference>
<evidence type="ECO:0000313" key="6">
    <source>
        <dbReference type="EMBL" id="GAA4170260.1"/>
    </source>
</evidence>
<dbReference type="InterPro" id="IPR011044">
    <property type="entry name" value="Quino_amine_DH_bsu"/>
</dbReference>
<keyword evidence="1" id="KW-0326">Glycosidase</keyword>
<dbReference type="CDD" id="cd00063">
    <property type="entry name" value="FN3"/>
    <property type="match status" value="1"/>
</dbReference>
<dbReference type="InterPro" id="IPR015919">
    <property type="entry name" value="Cadherin-like_sf"/>
</dbReference>
<dbReference type="Gene3D" id="2.60.40.10">
    <property type="entry name" value="Immunoglobulins"/>
    <property type="match status" value="7"/>
</dbReference>
<evidence type="ECO:0000256" key="3">
    <source>
        <dbReference type="SAM" id="Phobius"/>
    </source>
</evidence>
<dbReference type="NCBIfam" id="TIGR02276">
    <property type="entry name" value="beta_rpt_yvtn"/>
    <property type="match status" value="3"/>
</dbReference>
<dbReference type="Gene3D" id="2.130.10.10">
    <property type="entry name" value="YVTN repeat-like/Quinoprotein amine dehydrogenase"/>
    <property type="match status" value="2"/>
</dbReference>
<keyword evidence="7" id="KW-1185">Reference proteome</keyword>
<dbReference type="InterPro" id="IPR011964">
    <property type="entry name" value="YVTN_b-propeller_repeat"/>
</dbReference>
<dbReference type="PANTHER" id="PTHR47197:SF3">
    <property type="entry name" value="DIHYDRO-HEME D1 DEHYDROGENASE"/>
    <property type="match status" value="1"/>
</dbReference>
<dbReference type="InterPro" id="IPR051200">
    <property type="entry name" value="Host-pathogen_enzymatic-act"/>
</dbReference>
<dbReference type="Proteomes" id="UP001501079">
    <property type="component" value="Unassembled WGS sequence"/>
</dbReference>
<dbReference type="InterPro" id="IPR013783">
    <property type="entry name" value="Ig-like_fold"/>
</dbReference>
<evidence type="ECO:0000313" key="7">
    <source>
        <dbReference type="Proteomes" id="UP001501079"/>
    </source>
</evidence>
<evidence type="ECO:0000256" key="1">
    <source>
        <dbReference type="ARBA" id="ARBA00023295"/>
    </source>
</evidence>
<accession>A0ABP7ZTR4</accession>
<keyword evidence="1" id="KW-0378">Hydrolase</keyword>
<dbReference type="SUPFAM" id="SSF50969">
    <property type="entry name" value="YVTN repeat-like/Quinoprotein amine dehydrogenase"/>
    <property type="match status" value="1"/>
</dbReference>
<feature type="transmembrane region" description="Helical" evidence="3">
    <location>
        <begin position="1111"/>
        <end position="1131"/>
    </location>
</feature>
<evidence type="ECO:0000256" key="2">
    <source>
        <dbReference type="ARBA" id="ARBA00023326"/>
    </source>
</evidence>
<comment type="caution">
    <text evidence="6">The sequence shown here is derived from an EMBL/GenBank/DDBJ whole genome shotgun (WGS) entry which is preliminary data.</text>
</comment>
<keyword evidence="3" id="KW-1133">Transmembrane helix</keyword>
<sequence length="1141" mass="110886">MPVAPYRKASVNISIRPALAALVVAAVTAAGALVASPATAAVPTATAVGSVADFVGTSPARIAVTPNGRTAYVTNWISHTVSIVDTATMRQTGTVSGYTGTGPYGAIVSADGQTLYVADWGSNSVIVVNTATNTQTGVISGYTGKGPRQLALSPDGTTLYVTNYSNDSVSVISTATKKQTATIASFTGQTPDSIALSPDGRTLYVGSIGSQGRGLEVISTASKKQTGVVSSLSSTPVTGLALSSNGAKLYASGNSTISVVDTEMLTKAATVSGVSADSYGMALSPDGSTLYASLQGPSYLAGTVAIIDTATETSSTVVAGYTGRSPLGIAALPDGTSLLIANNDSNSVSVVRTSAASLSPTTQTVTATVGTAITPTTALTPSGFSGAVSYSVSPALPAGLSLDTATGVISGSPTRAMAATSYTVTGTDGSLSATSTVSISAAAVISPATQTASGVVGTPLTPTTALTGAGLGGQVSYTLSPAVLPSGLSFDAATGVISGTPTTVISPLQYTVTGTDGQNSATAQITLRVDPYLTPATQSRTGSVGVPLAPTSPLVATGFPATPSYSFSVSPELPDGLKLDAETGVVSGIPTASAAAKDYTITASNGYFSAATTVTISIAGLAPAKQTITAGYGTAITPTQALTPSGLGGTVSYTVSPALPAGLVMDTATGVISGTPRADAQTATDYTITGTGELGGEAVASVTISIAPALVVTGTALQGTVGTAITPVKAPIASGFPGAVTYTVSPALPAGLSLDTATGVISGTPQTAQNAASYTLSATAGGFSATASVSVAVAGLSPDGQPLLAEHGTAITPTQALTATGFTGAVSYAVSPALPEGLTLDSATGVISGTPTGHAIEKTGYTITATGADAGTATAVVKLTVLAVAPAAPADAVAVPGAKQAYVSWTASADDGGAGPLSYTVTALPSGQSCTTTATSCILTGVSPGTESFQVVASTPAGSSSASSVTADVVSSIAPDTVPQATAGTSVTFRDSHGKAVTMVTPGEKVTVEATGFAPKSFVDAYLYSTPTALGSGTTGATGSVSFSVTVPTTMPVGAHTLVATGFAPDGTVAFATSGLRVSTAAAAAAAAPPSTTASSAPATSLGLAVTGSDALPWLWLAAGLLLAGALAGAAHRLRPRKRSR</sequence>
<keyword evidence="2" id="KW-0624">Polysaccharide degradation</keyword>
<evidence type="ECO:0000259" key="5">
    <source>
        <dbReference type="PROSITE" id="PS50853"/>
    </source>
</evidence>
<dbReference type="Pfam" id="PF05345">
    <property type="entry name" value="He_PIG"/>
    <property type="match status" value="6"/>
</dbReference>
<keyword evidence="4" id="KW-0732">Signal</keyword>
<dbReference type="RefSeq" id="WP_344751971.1">
    <property type="nucleotide sequence ID" value="NZ_BAABBW010000001.1"/>
</dbReference>
<dbReference type="InterPro" id="IPR003961">
    <property type="entry name" value="FN3_dom"/>
</dbReference>
<evidence type="ECO:0000256" key="4">
    <source>
        <dbReference type="SAM" id="SignalP"/>
    </source>
</evidence>
<keyword evidence="3" id="KW-0812">Transmembrane</keyword>
<dbReference type="Pfam" id="PF10282">
    <property type="entry name" value="Lactonase"/>
    <property type="match status" value="1"/>
</dbReference>
<keyword evidence="2" id="KW-0119">Carbohydrate metabolism</keyword>
<organism evidence="6 7">
    <name type="scientific">Gryllotalpicola koreensis</name>
    <dbReference type="NCBI Taxonomy" id="993086"/>
    <lineage>
        <taxon>Bacteria</taxon>
        <taxon>Bacillati</taxon>
        <taxon>Actinomycetota</taxon>
        <taxon>Actinomycetes</taxon>
        <taxon>Micrococcales</taxon>
        <taxon>Microbacteriaceae</taxon>
        <taxon>Gryllotalpicola</taxon>
    </lineage>
</organism>
<feature type="chain" id="PRO_5046336034" description="Fibronectin type-III domain-containing protein" evidence="4">
    <location>
        <begin position="41"/>
        <end position="1141"/>
    </location>
</feature>
<dbReference type="SUPFAM" id="SSF49265">
    <property type="entry name" value="Fibronectin type III"/>
    <property type="match status" value="1"/>
</dbReference>
<reference evidence="7" key="1">
    <citation type="journal article" date="2019" name="Int. J. Syst. Evol. Microbiol.">
        <title>The Global Catalogue of Microorganisms (GCM) 10K type strain sequencing project: providing services to taxonomists for standard genome sequencing and annotation.</title>
        <authorList>
            <consortium name="The Broad Institute Genomics Platform"/>
            <consortium name="The Broad Institute Genome Sequencing Center for Infectious Disease"/>
            <person name="Wu L."/>
            <person name="Ma J."/>
        </authorList>
    </citation>
    <scope>NUCLEOTIDE SEQUENCE [LARGE SCALE GENOMIC DNA]</scope>
    <source>
        <strain evidence="7">JCM 17591</strain>
    </source>
</reference>
<dbReference type="InterPro" id="IPR036116">
    <property type="entry name" value="FN3_sf"/>
</dbReference>
<dbReference type="PROSITE" id="PS50853">
    <property type="entry name" value="FN3"/>
    <property type="match status" value="1"/>
</dbReference>
<name>A0ABP7ZTR4_9MICO</name>